<evidence type="ECO:0000313" key="2">
    <source>
        <dbReference type="Proteomes" id="UP000051952"/>
    </source>
</evidence>
<dbReference type="VEuPathDB" id="TriTrypDB:BSAL_53485"/>
<keyword evidence="2" id="KW-1185">Reference proteome</keyword>
<gene>
    <name evidence="1" type="ORF">BSAL_53485</name>
</gene>
<evidence type="ECO:0000313" key="1">
    <source>
        <dbReference type="EMBL" id="CUE71620.1"/>
    </source>
</evidence>
<organism evidence="1 2">
    <name type="scientific">Bodo saltans</name>
    <name type="common">Flagellated protozoan</name>
    <dbReference type="NCBI Taxonomy" id="75058"/>
    <lineage>
        <taxon>Eukaryota</taxon>
        <taxon>Discoba</taxon>
        <taxon>Euglenozoa</taxon>
        <taxon>Kinetoplastea</taxon>
        <taxon>Metakinetoplastina</taxon>
        <taxon>Eubodonida</taxon>
        <taxon>Bodonidae</taxon>
        <taxon>Bodo</taxon>
    </lineage>
</organism>
<name>A0A0S4IIF0_BODSA</name>
<sequence length="128" mass="15054">MLRLTRMSAQLQQQMHAQQPLVQIESAYGLLRMCYRSIDIQVKSRHGRNFLKKRLMTQWRLHSKEEDPEKQRFLMDHAASFFQALHMPKSPDPNQVVVFKLSRVEALREKERLALEAASAKLVEKPRA</sequence>
<dbReference type="OrthoDB" id="276670at2759"/>
<protein>
    <submittedName>
        <fullName evidence="1">Uncharacterized protein</fullName>
    </submittedName>
</protein>
<dbReference type="EMBL" id="CYKH01000110">
    <property type="protein sequence ID" value="CUE71620.1"/>
    <property type="molecule type" value="Genomic_DNA"/>
</dbReference>
<dbReference type="Proteomes" id="UP000051952">
    <property type="component" value="Unassembled WGS sequence"/>
</dbReference>
<dbReference type="AlphaFoldDB" id="A0A0S4IIF0"/>
<proteinExistence type="predicted"/>
<reference evidence="2" key="1">
    <citation type="submission" date="2015-09" db="EMBL/GenBank/DDBJ databases">
        <authorList>
            <consortium name="Pathogen Informatics"/>
        </authorList>
    </citation>
    <scope>NUCLEOTIDE SEQUENCE [LARGE SCALE GENOMIC DNA]</scope>
    <source>
        <strain evidence="2">Lake Konstanz</strain>
    </source>
</reference>
<accession>A0A0S4IIF0</accession>